<keyword evidence="2" id="KW-0677">Repeat</keyword>
<dbReference type="SUPFAM" id="SSF51161">
    <property type="entry name" value="Trimeric LpxA-like enzymes"/>
    <property type="match status" value="1"/>
</dbReference>
<evidence type="ECO:0000313" key="3">
    <source>
        <dbReference type="EMBL" id="SLM85550.1"/>
    </source>
</evidence>
<dbReference type="EC" id="2.3.1.28" evidence="3"/>
<dbReference type="PANTHER" id="PTHR43300:SF11">
    <property type="entry name" value="ACETYLTRANSFERASE RV3034C-RELATED"/>
    <property type="match status" value="1"/>
</dbReference>
<dbReference type="InterPro" id="IPR018357">
    <property type="entry name" value="Hexapep_transf_CS"/>
</dbReference>
<dbReference type="EMBL" id="FWFD01000008">
    <property type="protein sequence ID" value="SLM85550.1"/>
    <property type="molecule type" value="Genomic_DNA"/>
</dbReference>
<dbReference type="GO" id="GO:0008811">
    <property type="term" value="F:chloramphenicol O-acetyltransferase activity"/>
    <property type="evidence" value="ECO:0007669"/>
    <property type="project" value="UniProtKB-EC"/>
</dbReference>
<dbReference type="InterPro" id="IPR011004">
    <property type="entry name" value="Trimer_LpxA-like_sf"/>
</dbReference>
<proteinExistence type="predicted"/>
<dbReference type="InterPro" id="IPR001451">
    <property type="entry name" value="Hexapep"/>
</dbReference>
<protein>
    <submittedName>
        <fullName evidence="3">Chloramphenicol acetyltransferase</fullName>
        <ecNumber evidence="3">2.3.1.28</ecNumber>
    </submittedName>
</protein>
<dbReference type="CDD" id="cd03349">
    <property type="entry name" value="LbH_XAT"/>
    <property type="match status" value="1"/>
</dbReference>
<keyword evidence="1 3" id="KW-0808">Transferase</keyword>
<dbReference type="InterPro" id="IPR050179">
    <property type="entry name" value="Trans_hexapeptide_repeat"/>
</dbReference>
<dbReference type="RefSeq" id="WP_086951182.1">
    <property type="nucleotide sequence ID" value="NZ_FWFD01000008.1"/>
</dbReference>
<keyword evidence="4" id="KW-1185">Reference proteome</keyword>
<dbReference type="Pfam" id="PF00132">
    <property type="entry name" value="Hexapep"/>
    <property type="match status" value="1"/>
</dbReference>
<reference evidence="4" key="1">
    <citation type="submission" date="2017-02" db="EMBL/GenBank/DDBJ databases">
        <authorList>
            <person name="Dridi B."/>
        </authorList>
    </citation>
    <scope>NUCLEOTIDE SEQUENCE [LARGE SCALE GENOMIC DNA]</scope>
    <source>
        <strain evidence="4">bH819</strain>
    </source>
</reference>
<organism evidence="3 4">
    <name type="scientific">Vagococcus fluvialis bH819</name>
    <dbReference type="NCBI Taxonomy" id="1255619"/>
    <lineage>
        <taxon>Bacteria</taxon>
        <taxon>Bacillati</taxon>
        <taxon>Bacillota</taxon>
        <taxon>Bacilli</taxon>
        <taxon>Lactobacillales</taxon>
        <taxon>Enterococcaceae</taxon>
        <taxon>Vagococcus</taxon>
    </lineage>
</organism>
<dbReference type="PANTHER" id="PTHR43300">
    <property type="entry name" value="ACETYLTRANSFERASE"/>
    <property type="match status" value="1"/>
</dbReference>
<dbReference type="OrthoDB" id="9801697at2"/>
<dbReference type="AlphaFoldDB" id="A0A1X6WMP2"/>
<name>A0A1X6WMP2_9ENTE</name>
<sequence>MSKEKYKNWSETKYLKDIITNPLITVGNKSYYSGYYENNNFENGCVRYLWGDQTTRDLFNPEKDLGWQLDKLIIGNYVCIAAGVVILLGGNHNHHPDWITVYPFANHIKESFEPKGDTIIKSDAWIGMGATIMPGVTIGEGAIIAAGSMVVKDVLPYTVVVGNPAKLIKQRFSDKEINLLLEMRWFDWEDSMIEKAKPVLMSRDIVKLYDFYRENIK</sequence>
<keyword evidence="3" id="KW-0012">Acyltransferase</keyword>
<dbReference type="PROSITE" id="PS00101">
    <property type="entry name" value="HEXAPEP_TRANSFERASES"/>
    <property type="match status" value="1"/>
</dbReference>
<gene>
    <name evidence="3" type="ORF">FM121_05580</name>
</gene>
<accession>A0A1X6WMP2</accession>
<dbReference type="Gene3D" id="2.160.10.10">
    <property type="entry name" value="Hexapeptide repeat proteins"/>
    <property type="match status" value="1"/>
</dbReference>
<evidence type="ECO:0000313" key="4">
    <source>
        <dbReference type="Proteomes" id="UP000195918"/>
    </source>
</evidence>
<dbReference type="Proteomes" id="UP000195918">
    <property type="component" value="Unassembled WGS sequence"/>
</dbReference>
<evidence type="ECO:0000256" key="1">
    <source>
        <dbReference type="ARBA" id="ARBA00022679"/>
    </source>
</evidence>
<evidence type="ECO:0000256" key="2">
    <source>
        <dbReference type="ARBA" id="ARBA00022737"/>
    </source>
</evidence>